<evidence type="ECO:0000313" key="3">
    <source>
        <dbReference type="EMBL" id="QDT17637.1"/>
    </source>
</evidence>
<dbReference type="AlphaFoldDB" id="A0A517PE41"/>
<evidence type="ECO:0000256" key="1">
    <source>
        <dbReference type="SAM" id="Coils"/>
    </source>
</evidence>
<dbReference type="KEGG" id="acaf:CA12_37660"/>
<sequence>MGRALATLFGVICIATVATQTLAVGVMWWHGRLTPSAWAEIAAALDGAPGATAPGDATSEATAPAGPTRTPTYEEVLERRAAAALQLADRTEALRSAARAVAAEAKAVADDRAALAADRTAFERELTQAREELTAEATEQARELVKGMGPKDSVGYLMSLPDLSVVTLVKGLDARTASKVLAEFAGGTEQERARGVVIFAALHAGQPEAAAIDAAAGGGPAPPGDPGG</sequence>
<evidence type="ECO:0008006" key="5">
    <source>
        <dbReference type="Google" id="ProtNLM"/>
    </source>
</evidence>
<dbReference type="RefSeq" id="WP_145360548.1">
    <property type="nucleotide sequence ID" value="NZ_CP036265.1"/>
</dbReference>
<keyword evidence="1" id="KW-0175">Coiled coil</keyword>
<dbReference type="Proteomes" id="UP000318741">
    <property type="component" value="Chromosome"/>
</dbReference>
<reference evidence="3 4" key="1">
    <citation type="submission" date="2019-02" db="EMBL/GenBank/DDBJ databases">
        <title>Deep-cultivation of Planctomycetes and their phenomic and genomic characterization uncovers novel biology.</title>
        <authorList>
            <person name="Wiegand S."/>
            <person name="Jogler M."/>
            <person name="Boedeker C."/>
            <person name="Pinto D."/>
            <person name="Vollmers J."/>
            <person name="Rivas-Marin E."/>
            <person name="Kohn T."/>
            <person name="Peeters S.H."/>
            <person name="Heuer A."/>
            <person name="Rast P."/>
            <person name="Oberbeckmann S."/>
            <person name="Bunk B."/>
            <person name="Jeske O."/>
            <person name="Meyerdierks A."/>
            <person name="Storesund J.E."/>
            <person name="Kallscheuer N."/>
            <person name="Luecker S."/>
            <person name="Lage O.M."/>
            <person name="Pohl T."/>
            <person name="Merkel B.J."/>
            <person name="Hornburger P."/>
            <person name="Mueller R.-W."/>
            <person name="Bruemmer F."/>
            <person name="Labrenz M."/>
            <person name="Spormann A.M."/>
            <person name="Op den Camp H."/>
            <person name="Overmann J."/>
            <person name="Amann R."/>
            <person name="Jetten M.S.M."/>
            <person name="Mascher T."/>
            <person name="Medema M.H."/>
            <person name="Devos D.P."/>
            <person name="Kaster A.-K."/>
            <person name="Ovreas L."/>
            <person name="Rohde M."/>
            <person name="Galperin M.Y."/>
            <person name="Jogler C."/>
        </authorList>
    </citation>
    <scope>NUCLEOTIDE SEQUENCE [LARGE SCALE GENOMIC DNA]</scope>
    <source>
        <strain evidence="3 4">CA12</strain>
    </source>
</reference>
<name>A0A517PE41_9PLAN</name>
<proteinExistence type="predicted"/>
<accession>A0A517PE41</accession>
<dbReference type="EMBL" id="CP036265">
    <property type="protein sequence ID" value="QDT17637.1"/>
    <property type="molecule type" value="Genomic_DNA"/>
</dbReference>
<gene>
    <name evidence="3" type="ORF">CA12_37660</name>
</gene>
<organism evidence="3 4">
    <name type="scientific">Alienimonas californiensis</name>
    <dbReference type="NCBI Taxonomy" id="2527989"/>
    <lineage>
        <taxon>Bacteria</taxon>
        <taxon>Pseudomonadati</taxon>
        <taxon>Planctomycetota</taxon>
        <taxon>Planctomycetia</taxon>
        <taxon>Planctomycetales</taxon>
        <taxon>Planctomycetaceae</taxon>
        <taxon>Alienimonas</taxon>
    </lineage>
</organism>
<evidence type="ECO:0000313" key="4">
    <source>
        <dbReference type="Proteomes" id="UP000318741"/>
    </source>
</evidence>
<evidence type="ECO:0000256" key="2">
    <source>
        <dbReference type="SAM" id="MobiDB-lite"/>
    </source>
</evidence>
<protein>
    <recommendedName>
        <fullName evidence="5">MgtE intracellular N domain protein</fullName>
    </recommendedName>
</protein>
<feature type="region of interest" description="Disordered" evidence="2">
    <location>
        <begin position="50"/>
        <end position="70"/>
    </location>
</feature>
<keyword evidence="4" id="KW-1185">Reference proteome</keyword>
<feature type="coiled-coil region" evidence="1">
    <location>
        <begin position="112"/>
        <end position="143"/>
    </location>
</feature>